<evidence type="ECO:0000313" key="3">
    <source>
        <dbReference type="Proteomes" id="UP001417504"/>
    </source>
</evidence>
<organism evidence="2 3">
    <name type="scientific">Stephania japonica</name>
    <dbReference type="NCBI Taxonomy" id="461633"/>
    <lineage>
        <taxon>Eukaryota</taxon>
        <taxon>Viridiplantae</taxon>
        <taxon>Streptophyta</taxon>
        <taxon>Embryophyta</taxon>
        <taxon>Tracheophyta</taxon>
        <taxon>Spermatophyta</taxon>
        <taxon>Magnoliopsida</taxon>
        <taxon>Ranunculales</taxon>
        <taxon>Menispermaceae</taxon>
        <taxon>Menispermoideae</taxon>
        <taxon>Cissampelideae</taxon>
        <taxon>Stephania</taxon>
    </lineage>
</organism>
<accession>A0AAP0HI48</accession>
<sequence length="166" mass="19090">MSHTVCPCQGICRGSPTIPDDLSTDFDKNKNPPAALTTMTLEEIVLKVYMHCEEWKMWRRLQSTQGDCEGKTSGSIEGVGESSRRRAIDKWSFSLRSQSLQVPEEEKKAEEEKPKLKRRKKRMKVDKAVELRNELASRNPKMEHWRVVVETHVFLFNGKARNASLS</sequence>
<name>A0AAP0HI48_9MAGN</name>
<evidence type="ECO:0000313" key="2">
    <source>
        <dbReference type="EMBL" id="KAK9085216.1"/>
    </source>
</evidence>
<proteinExistence type="predicted"/>
<feature type="compositionally biased region" description="Basic residues" evidence="1">
    <location>
        <begin position="115"/>
        <end position="124"/>
    </location>
</feature>
<dbReference type="AlphaFoldDB" id="A0AAP0HI48"/>
<feature type="region of interest" description="Disordered" evidence="1">
    <location>
        <begin position="65"/>
        <end position="85"/>
    </location>
</feature>
<feature type="region of interest" description="Disordered" evidence="1">
    <location>
        <begin position="98"/>
        <end position="124"/>
    </location>
</feature>
<gene>
    <name evidence="2" type="ORF">Sjap_025627</name>
</gene>
<keyword evidence="3" id="KW-1185">Reference proteome</keyword>
<dbReference type="Proteomes" id="UP001417504">
    <property type="component" value="Unassembled WGS sequence"/>
</dbReference>
<feature type="compositionally biased region" description="Basic and acidic residues" evidence="1">
    <location>
        <begin position="104"/>
        <end position="114"/>
    </location>
</feature>
<reference evidence="2 3" key="1">
    <citation type="submission" date="2024-01" db="EMBL/GenBank/DDBJ databases">
        <title>Genome assemblies of Stephania.</title>
        <authorList>
            <person name="Yang L."/>
        </authorList>
    </citation>
    <scope>NUCLEOTIDE SEQUENCE [LARGE SCALE GENOMIC DNA]</scope>
    <source>
        <strain evidence="2">QJT</strain>
        <tissue evidence="2">Leaf</tissue>
    </source>
</reference>
<comment type="caution">
    <text evidence="2">The sequence shown here is derived from an EMBL/GenBank/DDBJ whole genome shotgun (WGS) entry which is preliminary data.</text>
</comment>
<evidence type="ECO:0000256" key="1">
    <source>
        <dbReference type="SAM" id="MobiDB-lite"/>
    </source>
</evidence>
<dbReference type="EMBL" id="JBBNAE010000011">
    <property type="protein sequence ID" value="KAK9085216.1"/>
    <property type="molecule type" value="Genomic_DNA"/>
</dbReference>
<protein>
    <submittedName>
        <fullName evidence="2">Uncharacterized protein</fullName>
    </submittedName>
</protein>